<keyword evidence="2" id="KW-0378">Hydrolase</keyword>
<feature type="non-terminal residue" evidence="2">
    <location>
        <position position="143"/>
    </location>
</feature>
<proteinExistence type="predicted"/>
<gene>
    <name evidence="2" type="ORF">AVDCRST_MAG62-240</name>
</gene>
<feature type="compositionally biased region" description="Basic residues" evidence="1">
    <location>
        <begin position="24"/>
        <end position="39"/>
    </location>
</feature>
<sequence length="143" mass="15577">APCARPRGGGCCGWGGAGGSGDHARRHDYRRSAQRHARQPRPDRPCRDGGHSPCSRGSRAASAGRLHPVGQPGALRHVRRGDRLGQGRRTAVRRRGPQGRRSSSWRKDLRPADLPPSAQRAGRDRRGGSRQATPRLFHDPPTL</sequence>
<reference evidence="2" key="1">
    <citation type="submission" date="2020-02" db="EMBL/GenBank/DDBJ databases">
        <authorList>
            <person name="Meier V. D."/>
        </authorList>
    </citation>
    <scope>NUCLEOTIDE SEQUENCE</scope>
    <source>
        <strain evidence="2">AVDCRST_MAG62</strain>
    </source>
</reference>
<name>A0A6J4SUZ8_9SPHN</name>
<feature type="compositionally biased region" description="Gly residues" evidence="1">
    <location>
        <begin position="7"/>
        <end position="21"/>
    </location>
</feature>
<feature type="non-terminal residue" evidence="2">
    <location>
        <position position="1"/>
    </location>
</feature>
<dbReference type="AlphaFoldDB" id="A0A6J4SUZ8"/>
<protein>
    <submittedName>
        <fullName evidence="2">tRNA-specific adenosine-34 deaminase</fullName>
        <ecNumber evidence="2">3.5.4.33</ecNumber>
    </submittedName>
</protein>
<dbReference type="GO" id="GO:0052717">
    <property type="term" value="F:tRNA-specific adenosine-34 deaminase activity"/>
    <property type="evidence" value="ECO:0007669"/>
    <property type="project" value="UniProtKB-EC"/>
</dbReference>
<dbReference type="EMBL" id="CADCWB010000034">
    <property type="protein sequence ID" value="CAA9506085.1"/>
    <property type="molecule type" value="Genomic_DNA"/>
</dbReference>
<accession>A0A6J4SUZ8</accession>
<evidence type="ECO:0000256" key="1">
    <source>
        <dbReference type="SAM" id="MobiDB-lite"/>
    </source>
</evidence>
<feature type="compositionally biased region" description="Basic and acidic residues" evidence="1">
    <location>
        <begin position="40"/>
        <end position="50"/>
    </location>
</feature>
<dbReference type="EC" id="3.5.4.33" evidence="2"/>
<feature type="region of interest" description="Disordered" evidence="1">
    <location>
        <begin position="1"/>
        <end position="143"/>
    </location>
</feature>
<evidence type="ECO:0000313" key="2">
    <source>
        <dbReference type="EMBL" id="CAA9506085.1"/>
    </source>
</evidence>
<organism evidence="2">
    <name type="scientific">uncultured Sphingomonas sp</name>
    <dbReference type="NCBI Taxonomy" id="158754"/>
    <lineage>
        <taxon>Bacteria</taxon>
        <taxon>Pseudomonadati</taxon>
        <taxon>Pseudomonadota</taxon>
        <taxon>Alphaproteobacteria</taxon>
        <taxon>Sphingomonadales</taxon>
        <taxon>Sphingomonadaceae</taxon>
        <taxon>Sphingomonas</taxon>
        <taxon>environmental samples</taxon>
    </lineage>
</organism>